<evidence type="ECO:0000256" key="1">
    <source>
        <dbReference type="SAM" id="MobiDB-lite"/>
    </source>
</evidence>
<comment type="caution">
    <text evidence="2">The sequence shown here is derived from an EMBL/GenBank/DDBJ whole genome shotgun (WGS) entry which is preliminary data.</text>
</comment>
<feature type="region of interest" description="Disordered" evidence="1">
    <location>
        <begin position="73"/>
        <end position="106"/>
    </location>
</feature>
<reference evidence="2" key="2">
    <citation type="submission" date="2020-11" db="EMBL/GenBank/DDBJ databases">
        <authorList>
            <person name="McCartney M.A."/>
            <person name="Auch B."/>
            <person name="Kono T."/>
            <person name="Mallez S."/>
            <person name="Becker A."/>
            <person name="Gohl D.M."/>
            <person name="Silverstein K.A.T."/>
            <person name="Koren S."/>
            <person name="Bechman K.B."/>
            <person name="Herman A."/>
            <person name="Abrahante J.E."/>
            <person name="Garbe J."/>
        </authorList>
    </citation>
    <scope>NUCLEOTIDE SEQUENCE</scope>
    <source>
        <strain evidence="2">Duluth1</strain>
        <tissue evidence="2">Whole animal</tissue>
    </source>
</reference>
<feature type="compositionally biased region" description="Pro residues" evidence="1">
    <location>
        <begin position="75"/>
        <end position="93"/>
    </location>
</feature>
<gene>
    <name evidence="2" type="ORF">DPMN_088662</name>
</gene>
<sequence length="310" mass="35118">MASSSKGLFSSRICFFFSVNPLKYVQIHDVDGNLSPEAQYARYLLSKWSTGRTPGIEDRISKWEEASVFNQPTPNYAPPSPIKDMPALPPASPLPTSTVNQQPTPKYVPNSPLQEQLYLIDPPADNSYMQTPSPQLLRYKAKSLLMKGNMPLFPAAKRDWTSVDEESIPLLKNLFWPPKNWRILTPDQRLLAVEYAGMLLSQSDNSSLRLPERPYLIHNFHFLVLPGSAGYPIDSKAKARMYTYQSLLDIANGRDSSSTQQQVELLKALTPDSQLLTDLQTRIAHVPARIKKTCNYSSEHFLWTVFFINK</sequence>
<evidence type="ECO:0000313" key="3">
    <source>
        <dbReference type="Proteomes" id="UP000828390"/>
    </source>
</evidence>
<name>A0A9D4QWL2_DREPO</name>
<organism evidence="2 3">
    <name type="scientific">Dreissena polymorpha</name>
    <name type="common">Zebra mussel</name>
    <name type="synonym">Mytilus polymorpha</name>
    <dbReference type="NCBI Taxonomy" id="45954"/>
    <lineage>
        <taxon>Eukaryota</taxon>
        <taxon>Metazoa</taxon>
        <taxon>Spiralia</taxon>
        <taxon>Lophotrochozoa</taxon>
        <taxon>Mollusca</taxon>
        <taxon>Bivalvia</taxon>
        <taxon>Autobranchia</taxon>
        <taxon>Heteroconchia</taxon>
        <taxon>Euheterodonta</taxon>
        <taxon>Imparidentia</taxon>
        <taxon>Neoheterodontei</taxon>
        <taxon>Myida</taxon>
        <taxon>Dreissenoidea</taxon>
        <taxon>Dreissenidae</taxon>
        <taxon>Dreissena</taxon>
    </lineage>
</organism>
<evidence type="ECO:0000313" key="2">
    <source>
        <dbReference type="EMBL" id="KAH3846361.1"/>
    </source>
</evidence>
<keyword evidence="3" id="KW-1185">Reference proteome</keyword>
<protein>
    <submittedName>
        <fullName evidence="2">Uncharacterized protein</fullName>
    </submittedName>
</protein>
<reference evidence="2" key="1">
    <citation type="journal article" date="2019" name="bioRxiv">
        <title>The Genome of the Zebra Mussel, Dreissena polymorpha: A Resource for Invasive Species Research.</title>
        <authorList>
            <person name="McCartney M.A."/>
            <person name="Auch B."/>
            <person name="Kono T."/>
            <person name="Mallez S."/>
            <person name="Zhang Y."/>
            <person name="Obille A."/>
            <person name="Becker A."/>
            <person name="Abrahante J.E."/>
            <person name="Garbe J."/>
            <person name="Badalamenti J.P."/>
            <person name="Herman A."/>
            <person name="Mangelson H."/>
            <person name="Liachko I."/>
            <person name="Sullivan S."/>
            <person name="Sone E.D."/>
            <person name="Koren S."/>
            <person name="Silverstein K.A.T."/>
            <person name="Beckman K.B."/>
            <person name="Gohl D.M."/>
        </authorList>
    </citation>
    <scope>NUCLEOTIDE SEQUENCE</scope>
    <source>
        <strain evidence="2">Duluth1</strain>
        <tissue evidence="2">Whole animal</tissue>
    </source>
</reference>
<dbReference type="Proteomes" id="UP000828390">
    <property type="component" value="Unassembled WGS sequence"/>
</dbReference>
<dbReference type="AlphaFoldDB" id="A0A9D4QWL2"/>
<proteinExistence type="predicted"/>
<accession>A0A9D4QWL2</accession>
<dbReference type="EMBL" id="JAIWYP010000003">
    <property type="protein sequence ID" value="KAH3846361.1"/>
    <property type="molecule type" value="Genomic_DNA"/>
</dbReference>